<comment type="caution">
    <text evidence="2">The sequence shown here is derived from an EMBL/GenBank/DDBJ whole genome shotgun (WGS) entry which is preliminary data.</text>
</comment>
<organism evidence="2 3">
    <name type="scientific">Tetraparma gracilis</name>
    <dbReference type="NCBI Taxonomy" id="2962635"/>
    <lineage>
        <taxon>Eukaryota</taxon>
        <taxon>Sar</taxon>
        <taxon>Stramenopiles</taxon>
        <taxon>Ochrophyta</taxon>
        <taxon>Bolidophyceae</taxon>
        <taxon>Parmales</taxon>
        <taxon>Triparmaceae</taxon>
        <taxon>Tetraparma</taxon>
    </lineage>
</organism>
<feature type="transmembrane region" description="Helical" evidence="1">
    <location>
        <begin position="398"/>
        <end position="424"/>
    </location>
</feature>
<keyword evidence="1" id="KW-0812">Transmembrane</keyword>
<evidence type="ECO:0000256" key="1">
    <source>
        <dbReference type="SAM" id="Phobius"/>
    </source>
</evidence>
<keyword evidence="1" id="KW-1133">Transmembrane helix</keyword>
<name>A0ABQ6M997_9STRA</name>
<feature type="transmembrane region" description="Helical" evidence="1">
    <location>
        <begin position="20"/>
        <end position="47"/>
    </location>
</feature>
<accession>A0ABQ6M997</accession>
<sequence>MTRNRSQADDMLGVERIGLFAYIMETAAYSLLVSIAPVLASVAFYVLGDGRAMYRDMLLDYGSTFYAPEEYRNITTRNPGSEANLYFQDGVDLSHAGNEAMTDSSALGAWMYQTWFLMHGFLGVLVFQPSRAGVAATALLTMLLYIPAGQLQVVLQARFVKLGSSTTSDDTAKSAGLIIVLLQLFGIPLIKLTSWAFTDRKGGALKLYGLLLLDNVIAAIVTSAYTWFMLAKFTAGDASLVELLLLRTVLHTAFISLTTSFHGWLHHHLVEDFGVALHRASLVYVVWATFFTYYGRALQTAAESVPQAIAFEVFATGAEIFMLDTFLKGNTPLFDLRMLLTCRKPTNTKRDQNRTFFCSDIIIMLAVAEAAALVASTAEVVTARTNFGAEPGTPRKSFTLTGANFAIMLFGELVVTDGVVGWLAKTFKKRYVIDPAMEWQRMKTRSTGFLAATALVMSISFCQILPFVKNSGCITAHAGAEEDWSRTSCPPVPEDITDMLRVGDSYREEWLAAGGVGGNSLDE</sequence>
<feature type="transmembrane region" description="Helical" evidence="1">
    <location>
        <begin position="277"/>
        <end position="296"/>
    </location>
</feature>
<feature type="transmembrane region" description="Helical" evidence="1">
    <location>
        <begin position="207"/>
        <end position="228"/>
    </location>
</feature>
<feature type="transmembrane region" description="Helical" evidence="1">
    <location>
        <begin position="356"/>
        <end position="378"/>
    </location>
</feature>
<feature type="transmembrane region" description="Helical" evidence="1">
    <location>
        <begin position="109"/>
        <end position="127"/>
    </location>
</feature>
<reference evidence="2 3" key="1">
    <citation type="journal article" date="2023" name="Commun. Biol.">
        <title>Genome analysis of Parmales, the sister group of diatoms, reveals the evolutionary specialization of diatoms from phago-mixotrophs to photoautotrophs.</title>
        <authorList>
            <person name="Ban H."/>
            <person name="Sato S."/>
            <person name="Yoshikawa S."/>
            <person name="Yamada K."/>
            <person name="Nakamura Y."/>
            <person name="Ichinomiya M."/>
            <person name="Sato N."/>
            <person name="Blanc-Mathieu R."/>
            <person name="Endo H."/>
            <person name="Kuwata A."/>
            <person name="Ogata H."/>
        </authorList>
    </citation>
    <scope>NUCLEOTIDE SEQUENCE [LARGE SCALE GENOMIC DNA]</scope>
</reference>
<feature type="transmembrane region" description="Helical" evidence="1">
    <location>
        <begin position="447"/>
        <end position="468"/>
    </location>
</feature>
<keyword evidence="1" id="KW-0472">Membrane</keyword>
<dbReference type="Proteomes" id="UP001165060">
    <property type="component" value="Unassembled WGS sequence"/>
</dbReference>
<evidence type="ECO:0000313" key="2">
    <source>
        <dbReference type="EMBL" id="GMI21962.1"/>
    </source>
</evidence>
<keyword evidence="3" id="KW-1185">Reference proteome</keyword>
<proteinExistence type="predicted"/>
<feature type="transmembrane region" description="Helical" evidence="1">
    <location>
        <begin position="134"/>
        <end position="155"/>
    </location>
</feature>
<gene>
    <name evidence="2" type="ORF">TeGR_g1115</name>
</gene>
<feature type="transmembrane region" description="Helical" evidence="1">
    <location>
        <begin position="248"/>
        <end position="265"/>
    </location>
</feature>
<dbReference type="EMBL" id="BRYB01003866">
    <property type="protein sequence ID" value="GMI21962.1"/>
    <property type="molecule type" value="Genomic_DNA"/>
</dbReference>
<evidence type="ECO:0000313" key="3">
    <source>
        <dbReference type="Proteomes" id="UP001165060"/>
    </source>
</evidence>
<protein>
    <submittedName>
        <fullName evidence="2">Uncharacterized protein</fullName>
    </submittedName>
</protein>
<feature type="transmembrane region" description="Helical" evidence="1">
    <location>
        <begin position="175"/>
        <end position="195"/>
    </location>
</feature>